<dbReference type="EC" id="3.4.21.53" evidence="2"/>
<dbReference type="InterPro" id="IPR014721">
    <property type="entry name" value="Ribsml_uS5_D2-typ_fold_subgr"/>
</dbReference>
<proteinExistence type="inferred from homology"/>
<accession>A0ABY6F5D5</accession>
<feature type="active site" evidence="2">
    <location>
        <position position="635"/>
    </location>
</feature>
<dbReference type="PRINTS" id="PR00830">
    <property type="entry name" value="ENDOLAPTASE"/>
</dbReference>
<dbReference type="InterPro" id="IPR027065">
    <property type="entry name" value="Lon_Prtase"/>
</dbReference>
<dbReference type="InterPro" id="IPR008269">
    <property type="entry name" value="Lon_proteolytic"/>
</dbReference>
<dbReference type="Pfam" id="PF13654">
    <property type="entry name" value="AAA_32"/>
    <property type="match status" value="1"/>
</dbReference>
<feature type="domain" description="Lon proteolytic" evidence="5">
    <location>
        <begin position="562"/>
        <end position="740"/>
    </location>
</feature>
<dbReference type="Gene3D" id="1.10.8.60">
    <property type="match status" value="1"/>
</dbReference>
<name>A0ABY6F5D5_9GAMM</name>
<dbReference type="Proteomes" id="UP001063782">
    <property type="component" value="Chromosome"/>
</dbReference>
<evidence type="ECO:0000256" key="3">
    <source>
        <dbReference type="SAM" id="Coils"/>
    </source>
</evidence>
<sequence>MQKLSPADLKRTTNPNHLPKNSRAKLPKPELSFGQQRAIKAINTALNIRANGYHIFAVGENGLGKRTLITRLLTERAKSQNTPNDLVYVHNFVDSRRPIAIDLPTGAAFAFQQKIYKLWQTAKLKLTAKLLGEVHQKHISTIKASVNDTQNQYFDDINKKGKAHNLCIQLHLDGQPKLVAIDDKQEIDQKIYQKLSQELTQIELKLEDLEDSLHQQLDELHQTSALKVLEPLFRPLLSTYQASPKAIAHLQAMQADMVKNVAHIINEDDNDFVAAVLSEVPSRYAVNILVSHKAGSGAPIIFEDLPTHLNLLGHIEYTTELGTVLTDVSMIRAGALHRANGGYLILEASSLLEHPYAWQGLKRALQSKQIKISSLEQMLTLTGSLSLEPDSIGLDVKVILLGEADLYYELLEFEPEFNAVFKIRADFHHDIRRDEQSELGLVIKMVDMIKAYQLPTFDNTAFAAIIDKLSEIADDKHKIDLHADRLASLLVESAQHATQAGKSTVTATEVAAALADIHERTSYLQELYWQEIHGGQQVISTTGKAVGQINALTVISYADSEFGMPARLTALIAPRFGHGEILDIERDVELGGSLHAKGMLIMTNFLRSLFSEFYELNFSASLAFEQSYAHIDGDSATLAECCALFSALSGVPIAQNLAITGSMNQLGEAQAVGGVNAKIAGFFDACVAKGLTGNQGVILPRTNLDQLMLRDDIIKAVARGEFTIHVIDNIYQALELLTDMPVNDKNKKGDYKKGTLFYKVVKRLASWKDKDDKE</sequence>
<dbReference type="Gene3D" id="3.40.50.300">
    <property type="entry name" value="P-loop containing nucleotide triphosphate hydrolases"/>
    <property type="match status" value="1"/>
</dbReference>
<dbReference type="InterPro" id="IPR046844">
    <property type="entry name" value="Lon-like_helical"/>
</dbReference>
<dbReference type="InterPro" id="IPR046843">
    <property type="entry name" value="LonB_AAA-LID"/>
</dbReference>
<evidence type="ECO:0000256" key="4">
    <source>
        <dbReference type="SAM" id="MobiDB-lite"/>
    </source>
</evidence>
<dbReference type="Pfam" id="PF20436">
    <property type="entry name" value="LonB_AAA-LID"/>
    <property type="match status" value="1"/>
</dbReference>
<dbReference type="InterPro" id="IPR020568">
    <property type="entry name" value="Ribosomal_Su5_D2-typ_SF"/>
</dbReference>
<keyword evidence="7" id="KW-1185">Reference proteome</keyword>
<evidence type="ECO:0000256" key="2">
    <source>
        <dbReference type="PROSITE-ProRule" id="PRU01122"/>
    </source>
</evidence>
<dbReference type="PANTHER" id="PTHR10046">
    <property type="entry name" value="ATP DEPENDENT LON PROTEASE FAMILY MEMBER"/>
    <property type="match status" value="1"/>
</dbReference>
<reference evidence="6" key="1">
    <citation type="submission" date="2021-12" db="EMBL/GenBank/DDBJ databases">
        <title>taxonomy of Moraxella sp. ZY201224.</title>
        <authorList>
            <person name="Li F."/>
        </authorList>
    </citation>
    <scope>NUCLEOTIDE SEQUENCE</scope>
    <source>
        <strain evidence="6">ZY201224</strain>
    </source>
</reference>
<evidence type="ECO:0000313" key="7">
    <source>
        <dbReference type="Proteomes" id="UP001063782"/>
    </source>
</evidence>
<protein>
    <recommendedName>
        <fullName evidence="2">endopeptidase La</fullName>
        <ecNumber evidence="2">3.4.21.53</ecNumber>
    </recommendedName>
</protein>
<dbReference type="InterPro" id="IPR027417">
    <property type="entry name" value="P-loop_NTPase"/>
</dbReference>
<keyword evidence="3" id="KW-0175">Coiled coil</keyword>
<dbReference type="Gene3D" id="3.30.230.10">
    <property type="match status" value="1"/>
</dbReference>
<dbReference type="RefSeq" id="WP_263076796.1">
    <property type="nucleotide sequence ID" value="NZ_CP089977.1"/>
</dbReference>
<comment type="similarity">
    <text evidence="2">Belongs to the peptidase S16 family.</text>
</comment>
<dbReference type="SUPFAM" id="SSF54211">
    <property type="entry name" value="Ribosomal protein S5 domain 2-like"/>
    <property type="match status" value="1"/>
</dbReference>
<gene>
    <name evidence="6" type="ORF">LU297_02255</name>
</gene>
<keyword evidence="2" id="KW-0720">Serine protease</keyword>
<feature type="active site" evidence="2">
    <location>
        <position position="678"/>
    </location>
</feature>
<dbReference type="InterPro" id="IPR041699">
    <property type="entry name" value="AAA_32"/>
</dbReference>
<dbReference type="PROSITE" id="PS51786">
    <property type="entry name" value="LON_PROTEOLYTIC"/>
    <property type="match status" value="1"/>
</dbReference>
<comment type="catalytic activity">
    <reaction evidence="2">
        <text>Hydrolysis of proteins in presence of ATP.</text>
        <dbReference type="EC" id="3.4.21.53"/>
    </reaction>
</comment>
<dbReference type="EMBL" id="CP089977">
    <property type="protein sequence ID" value="UXZ05295.1"/>
    <property type="molecule type" value="Genomic_DNA"/>
</dbReference>
<evidence type="ECO:0000259" key="5">
    <source>
        <dbReference type="PROSITE" id="PS51786"/>
    </source>
</evidence>
<dbReference type="SUPFAM" id="SSF52540">
    <property type="entry name" value="P-loop containing nucleoside triphosphate hydrolases"/>
    <property type="match status" value="1"/>
</dbReference>
<evidence type="ECO:0000256" key="1">
    <source>
        <dbReference type="ARBA" id="ARBA00022670"/>
    </source>
</evidence>
<keyword evidence="2" id="KW-0378">Hydrolase</keyword>
<evidence type="ECO:0000313" key="6">
    <source>
        <dbReference type="EMBL" id="UXZ05295.1"/>
    </source>
</evidence>
<dbReference type="Pfam" id="PF05362">
    <property type="entry name" value="Lon_C"/>
    <property type="match status" value="1"/>
</dbReference>
<dbReference type="Pfam" id="PF20437">
    <property type="entry name" value="LonC_helical"/>
    <property type="match status" value="1"/>
</dbReference>
<organism evidence="6 7">
    <name type="scientific">Moraxella nasicaprae</name>
    <dbReference type="NCBI Taxonomy" id="2904122"/>
    <lineage>
        <taxon>Bacteria</taxon>
        <taxon>Pseudomonadati</taxon>
        <taxon>Pseudomonadota</taxon>
        <taxon>Gammaproteobacteria</taxon>
        <taxon>Moraxellales</taxon>
        <taxon>Moraxellaceae</taxon>
        <taxon>Moraxella</taxon>
    </lineage>
</organism>
<keyword evidence="1 2" id="KW-0645">Protease</keyword>
<feature type="region of interest" description="Disordered" evidence="4">
    <location>
        <begin position="1"/>
        <end position="30"/>
    </location>
</feature>
<feature type="coiled-coil region" evidence="3">
    <location>
        <begin position="192"/>
        <end position="226"/>
    </location>
</feature>